<dbReference type="Pfam" id="PF13335">
    <property type="entry name" value="Mg_chelatase_C"/>
    <property type="match status" value="1"/>
</dbReference>
<dbReference type="InterPro" id="IPR003593">
    <property type="entry name" value="AAA+_ATPase"/>
</dbReference>
<dbReference type="InterPro" id="IPR001208">
    <property type="entry name" value="MCM_dom"/>
</dbReference>
<dbReference type="Gene3D" id="3.40.50.300">
    <property type="entry name" value="P-loop containing nucleotide triphosphate hydrolases"/>
    <property type="match status" value="1"/>
</dbReference>
<dbReference type="PANTHER" id="PTHR32039:SF7">
    <property type="entry name" value="COMPETENCE PROTEIN COMM"/>
    <property type="match status" value="1"/>
</dbReference>
<evidence type="ECO:0000256" key="1">
    <source>
        <dbReference type="ARBA" id="ARBA00006354"/>
    </source>
</evidence>
<sequence>MGIKILSAGLLGLEAERIEVEACFGGGDMGVFTIVGLPDKSVSEARERVRSAINSIGFRFPRRKVVVNLAPADFKKYGSAYDLPVAVSILSNIYKFREEVESSLFVGELALNGDLRAINGILSIVSFAKNIGIKNVFLPSQNSLEARLIDGINIFPIKNLKGLIDFLLGKKKINQEQGSINILVEKNNVFDFSHIRGQAQTKRALEIAVSGSHNVLMFGPPGSGKTILAKSVISIMPDFVLEEVLEVTKIYSISGKLEKNGIICSRPFRAPHHTASAPAIIGGGTWPRPGEISLAHRGVLFLDELPEFSRGILENLRQPLEDGVINISRTAGNISFPAKFMLLAAMNPCPCGYFGDKEKECICSSGQLNNYRKKISGPIKDRIDIHIKVPRLNFEELINKKEEENSEEIGRRVLLSRELQLERFRPYNIFNNSEMNSELVKKFCYLDKNCLSFLKKAIKKLDLSARAYFKILKVSRTIADLRQDEKISIDDIAEALFYHSGV</sequence>
<organism evidence="5 6">
    <name type="scientific">Candidatus Falkowbacteria bacterium HGW-Falkowbacteria-1</name>
    <dbReference type="NCBI Taxonomy" id="2013768"/>
    <lineage>
        <taxon>Bacteria</taxon>
        <taxon>Candidatus Falkowiibacteriota</taxon>
    </lineage>
</organism>
<dbReference type="Pfam" id="PF13541">
    <property type="entry name" value="ChlI"/>
    <property type="match status" value="1"/>
</dbReference>
<dbReference type="Gene3D" id="3.30.230.10">
    <property type="match status" value="1"/>
</dbReference>
<evidence type="ECO:0000259" key="4">
    <source>
        <dbReference type="SMART" id="SM00382"/>
    </source>
</evidence>
<dbReference type="InterPro" id="IPR045006">
    <property type="entry name" value="CHLI-like"/>
</dbReference>
<dbReference type="NCBIfam" id="TIGR00368">
    <property type="entry name" value="YifB family Mg chelatase-like AAA ATPase"/>
    <property type="match status" value="1"/>
</dbReference>
<dbReference type="InterPro" id="IPR020568">
    <property type="entry name" value="Ribosomal_Su5_D2-typ_SF"/>
</dbReference>
<evidence type="ECO:0000256" key="3">
    <source>
        <dbReference type="ARBA" id="ARBA00022840"/>
    </source>
</evidence>
<gene>
    <name evidence="5" type="ORF">CVU82_03985</name>
</gene>
<dbReference type="SUPFAM" id="SSF54211">
    <property type="entry name" value="Ribosomal protein S5 domain 2-like"/>
    <property type="match status" value="1"/>
</dbReference>
<comment type="caution">
    <text evidence="5">The sequence shown here is derived from an EMBL/GenBank/DDBJ whole genome shotgun (WGS) entry which is preliminary data.</text>
</comment>
<dbReference type="EMBL" id="PHAI01000003">
    <property type="protein sequence ID" value="PKM91182.1"/>
    <property type="molecule type" value="Genomic_DNA"/>
</dbReference>
<evidence type="ECO:0000313" key="5">
    <source>
        <dbReference type="EMBL" id="PKM91182.1"/>
    </source>
</evidence>
<feature type="domain" description="AAA+ ATPase" evidence="4">
    <location>
        <begin position="211"/>
        <end position="393"/>
    </location>
</feature>
<reference evidence="5 6" key="1">
    <citation type="journal article" date="2017" name="ISME J.">
        <title>Potential for microbial H2 and metal transformations associated with novel bacteria and archaea in deep terrestrial subsurface sediments.</title>
        <authorList>
            <person name="Hernsdorf A.W."/>
            <person name="Amano Y."/>
            <person name="Miyakawa K."/>
            <person name="Ise K."/>
            <person name="Suzuki Y."/>
            <person name="Anantharaman K."/>
            <person name="Probst A."/>
            <person name="Burstein D."/>
            <person name="Thomas B.C."/>
            <person name="Banfield J.F."/>
        </authorList>
    </citation>
    <scope>NUCLEOTIDE SEQUENCE [LARGE SCALE GENOMIC DNA]</scope>
    <source>
        <strain evidence="5">HGW-Falkowbacteria-1</strain>
    </source>
</reference>
<dbReference type="InterPro" id="IPR025158">
    <property type="entry name" value="Mg_chelat-rel_C"/>
</dbReference>
<evidence type="ECO:0000256" key="2">
    <source>
        <dbReference type="ARBA" id="ARBA00022741"/>
    </source>
</evidence>
<dbReference type="PANTHER" id="PTHR32039">
    <property type="entry name" value="MAGNESIUM-CHELATASE SUBUNIT CHLI"/>
    <property type="match status" value="1"/>
</dbReference>
<dbReference type="PRINTS" id="PR01657">
    <property type="entry name" value="MCMFAMILY"/>
</dbReference>
<dbReference type="Pfam" id="PF01078">
    <property type="entry name" value="Mg_chelatase"/>
    <property type="match status" value="1"/>
</dbReference>
<proteinExistence type="inferred from homology"/>
<evidence type="ECO:0000313" key="6">
    <source>
        <dbReference type="Proteomes" id="UP000233517"/>
    </source>
</evidence>
<name>A0A2N2E941_9BACT</name>
<keyword evidence="3" id="KW-0067">ATP-binding</keyword>
<protein>
    <submittedName>
        <fullName evidence="5">Magnesium chelatase</fullName>
    </submittedName>
</protein>
<dbReference type="GO" id="GO:0003677">
    <property type="term" value="F:DNA binding"/>
    <property type="evidence" value="ECO:0007669"/>
    <property type="project" value="InterPro"/>
</dbReference>
<comment type="similarity">
    <text evidence="1">Belongs to the Mg-chelatase subunits D/I family. ComM subfamily.</text>
</comment>
<dbReference type="InterPro" id="IPR000523">
    <property type="entry name" value="Mg_chelatse_chII-like_cat_dom"/>
</dbReference>
<dbReference type="InterPro" id="IPR027417">
    <property type="entry name" value="P-loop_NTPase"/>
</dbReference>
<dbReference type="InterPro" id="IPR014721">
    <property type="entry name" value="Ribsml_uS5_D2-typ_fold_subgr"/>
</dbReference>
<dbReference type="SMART" id="SM00382">
    <property type="entry name" value="AAA"/>
    <property type="match status" value="1"/>
</dbReference>
<dbReference type="Proteomes" id="UP000233517">
    <property type="component" value="Unassembled WGS sequence"/>
</dbReference>
<dbReference type="GO" id="GO:0005524">
    <property type="term" value="F:ATP binding"/>
    <property type="evidence" value="ECO:0007669"/>
    <property type="project" value="UniProtKB-KW"/>
</dbReference>
<dbReference type="SUPFAM" id="SSF52540">
    <property type="entry name" value="P-loop containing nucleoside triphosphate hydrolases"/>
    <property type="match status" value="1"/>
</dbReference>
<dbReference type="InterPro" id="IPR004482">
    <property type="entry name" value="Mg_chelat-rel"/>
</dbReference>
<dbReference type="AlphaFoldDB" id="A0A2N2E941"/>
<accession>A0A2N2E941</accession>
<keyword evidence="2" id="KW-0547">Nucleotide-binding</keyword>